<organism evidence="2 3">
    <name type="scientific">Labilithrix luteola</name>
    <dbReference type="NCBI Taxonomy" id="1391654"/>
    <lineage>
        <taxon>Bacteria</taxon>
        <taxon>Pseudomonadati</taxon>
        <taxon>Myxococcota</taxon>
        <taxon>Polyangia</taxon>
        <taxon>Polyangiales</taxon>
        <taxon>Labilitrichaceae</taxon>
        <taxon>Labilithrix</taxon>
    </lineage>
</organism>
<reference evidence="2 3" key="1">
    <citation type="submission" date="2015-08" db="EMBL/GenBank/DDBJ databases">
        <authorList>
            <person name="Babu N.S."/>
            <person name="Beckwith C.J."/>
            <person name="Beseler K.G."/>
            <person name="Brison A."/>
            <person name="Carone J.V."/>
            <person name="Caskin T.P."/>
            <person name="Diamond M."/>
            <person name="Durham M.E."/>
            <person name="Foxe J.M."/>
            <person name="Go M."/>
            <person name="Henderson B.A."/>
            <person name="Jones I.B."/>
            <person name="McGettigan J.A."/>
            <person name="Micheletti S.J."/>
            <person name="Nasrallah M.E."/>
            <person name="Ortiz D."/>
            <person name="Piller C.R."/>
            <person name="Privatt S.R."/>
            <person name="Schneider S.L."/>
            <person name="Sharp S."/>
            <person name="Smith T.C."/>
            <person name="Stanton J.D."/>
            <person name="Ullery H.E."/>
            <person name="Wilson R.J."/>
            <person name="Serrano M.G."/>
            <person name="Buck G."/>
            <person name="Lee V."/>
            <person name="Wang Y."/>
            <person name="Carvalho R."/>
            <person name="Voegtly L."/>
            <person name="Shi R."/>
            <person name="Duckworth R."/>
            <person name="Johnson A."/>
            <person name="Loviza R."/>
            <person name="Walstead R."/>
            <person name="Shah Z."/>
            <person name="Kiflezghi M."/>
            <person name="Wade K."/>
            <person name="Ball S.L."/>
            <person name="Bradley K.W."/>
            <person name="Asai D.J."/>
            <person name="Bowman C.A."/>
            <person name="Russell D.A."/>
            <person name="Pope W.H."/>
            <person name="Jacobs-Sera D."/>
            <person name="Hendrix R.W."/>
            <person name="Hatfull G.F."/>
        </authorList>
    </citation>
    <scope>NUCLEOTIDE SEQUENCE [LARGE SCALE GENOMIC DNA]</scope>
    <source>
        <strain evidence="2 3">DSM 27648</strain>
    </source>
</reference>
<proteinExistence type="predicted"/>
<dbReference type="Proteomes" id="UP000064967">
    <property type="component" value="Chromosome"/>
</dbReference>
<accession>A0A0K1PIQ4</accession>
<feature type="transmembrane region" description="Helical" evidence="1">
    <location>
        <begin position="7"/>
        <end position="25"/>
    </location>
</feature>
<sequence>MSRSAVTAGDVLALTFVFALMIIYWPPDPPPPPWRWG</sequence>
<gene>
    <name evidence="2" type="ORF">AKJ09_00061</name>
</gene>
<evidence type="ECO:0000313" key="2">
    <source>
        <dbReference type="EMBL" id="AKU93397.1"/>
    </source>
</evidence>
<dbReference type="KEGG" id="llu:AKJ09_00061"/>
<dbReference type="AlphaFoldDB" id="A0A0K1PIQ4"/>
<protein>
    <submittedName>
        <fullName evidence="2">Uncharacterized protein</fullName>
    </submittedName>
</protein>
<name>A0A0K1PIQ4_9BACT</name>
<evidence type="ECO:0000256" key="1">
    <source>
        <dbReference type="SAM" id="Phobius"/>
    </source>
</evidence>
<evidence type="ECO:0000313" key="3">
    <source>
        <dbReference type="Proteomes" id="UP000064967"/>
    </source>
</evidence>
<keyword evidence="1" id="KW-1133">Transmembrane helix</keyword>
<keyword evidence="1" id="KW-0472">Membrane</keyword>
<keyword evidence="1" id="KW-0812">Transmembrane</keyword>
<dbReference type="EMBL" id="CP012333">
    <property type="protein sequence ID" value="AKU93397.1"/>
    <property type="molecule type" value="Genomic_DNA"/>
</dbReference>
<keyword evidence="3" id="KW-1185">Reference proteome</keyword>